<dbReference type="EMBL" id="FNAI01000015">
    <property type="protein sequence ID" value="SDF29916.1"/>
    <property type="molecule type" value="Genomic_DNA"/>
</dbReference>
<dbReference type="OrthoDB" id="1367171at2"/>
<reference evidence="1 2" key="1">
    <citation type="submission" date="2016-10" db="EMBL/GenBank/DDBJ databases">
        <authorList>
            <person name="de Groot N.N."/>
        </authorList>
    </citation>
    <scope>NUCLEOTIDE SEQUENCE [LARGE SCALE GENOMIC DNA]</scope>
    <source>
        <strain evidence="1 2">47C3B</strain>
    </source>
</reference>
<dbReference type="RefSeq" id="WP_091154434.1">
    <property type="nucleotide sequence ID" value="NZ_FNAI01000015.1"/>
</dbReference>
<dbReference type="Proteomes" id="UP000199072">
    <property type="component" value="Unassembled WGS sequence"/>
</dbReference>
<name>A0A1G7JY99_9SPHI</name>
<gene>
    <name evidence="1" type="ORF">SAMN05216464_115157</name>
</gene>
<dbReference type="AlphaFoldDB" id="A0A1G7JY99"/>
<sequence length="161" mass="18713">MEVNKTNWRRHDFRAKSLYMVVEGLAKSIAELEKNVQAIHWCDGDWLMEETEPIYGLAFVAFQNYINGSISDFYGDTKQKNTFYKKAPLIENSNRTNIELIITLANYAKHKDEGDPHPGTSAVLDAFDFKYKKLIYLDEGPIFRGLAILNADYDFFKSWKR</sequence>
<dbReference type="STRING" id="1391627.SAMN05216464_115157"/>
<evidence type="ECO:0000313" key="2">
    <source>
        <dbReference type="Proteomes" id="UP000199072"/>
    </source>
</evidence>
<accession>A0A1G7JY99</accession>
<proteinExistence type="predicted"/>
<organism evidence="1 2">
    <name type="scientific">Mucilaginibacter pineti</name>
    <dbReference type="NCBI Taxonomy" id="1391627"/>
    <lineage>
        <taxon>Bacteria</taxon>
        <taxon>Pseudomonadati</taxon>
        <taxon>Bacteroidota</taxon>
        <taxon>Sphingobacteriia</taxon>
        <taxon>Sphingobacteriales</taxon>
        <taxon>Sphingobacteriaceae</taxon>
        <taxon>Mucilaginibacter</taxon>
    </lineage>
</organism>
<keyword evidence="2" id="KW-1185">Reference proteome</keyword>
<protein>
    <submittedName>
        <fullName evidence="1">Uncharacterized protein</fullName>
    </submittedName>
</protein>
<evidence type="ECO:0000313" key="1">
    <source>
        <dbReference type="EMBL" id="SDF29916.1"/>
    </source>
</evidence>